<dbReference type="SUPFAM" id="SSF55486">
    <property type="entry name" value="Metalloproteases ('zincins'), catalytic domain"/>
    <property type="match status" value="1"/>
</dbReference>
<feature type="region of interest" description="Disordered" evidence="1">
    <location>
        <begin position="557"/>
        <end position="582"/>
    </location>
</feature>
<dbReference type="SUPFAM" id="SSF49785">
    <property type="entry name" value="Galactose-binding domain-like"/>
    <property type="match status" value="1"/>
</dbReference>
<organism evidence="2 3">
    <name type="scientific">Tribonema minus</name>
    <dbReference type="NCBI Taxonomy" id="303371"/>
    <lineage>
        <taxon>Eukaryota</taxon>
        <taxon>Sar</taxon>
        <taxon>Stramenopiles</taxon>
        <taxon>Ochrophyta</taxon>
        <taxon>PX clade</taxon>
        <taxon>Xanthophyceae</taxon>
        <taxon>Tribonematales</taxon>
        <taxon>Tribonemataceae</taxon>
        <taxon>Tribonema</taxon>
    </lineage>
</organism>
<dbReference type="OrthoDB" id="49539at2759"/>
<gene>
    <name evidence="2" type="ORF">JKP88DRAFT_283269</name>
</gene>
<comment type="caution">
    <text evidence="2">The sequence shown here is derived from an EMBL/GenBank/DDBJ whole genome shotgun (WGS) entry which is preliminary data.</text>
</comment>
<name>A0A835YK21_9STRA</name>
<proteinExistence type="predicted"/>
<dbReference type="Gene3D" id="2.60.120.260">
    <property type="entry name" value="Galactose-binding domain-like"/>
    <property type="match status" value="1"/>
</dbReference>
<dbReference type="InterPro" id="IPR008979">
    <property type="entry name" value="Galactose-bd-like_sf"/>
</dbReference>
<reference evidence="2" key="1">
    <citation type="submission" date="2021-02" db="EMBL/GenBank/DDBJ databases">
        <title>First Annotated Genome of the Yellow-green Alga Tribonema minus.</title>
        <authorList>
            <person name="Mahan K.M."/>
        </authorList>
    </citation>
    <scope>NUCLEOTIDE SEQUENCE</scope>
    <source>
        <strain evidence="2">UTEX B ZZ1240</strain>
    </source>
</reference>
<protein>
    <submittedName>
        <fullName evidence="2">Uncharacterized protein</fullName>
    </submittedName>
</protein>
<evidence type="ECO:0000313" key="2">
    <source>
        <dbReference type="EMBL" id="KAG5175903.1"/>
    </source>
</evidence>
<dbReference type="AlphaFoldDB" id="A0A835YK21"/>
<dbReference type="Proteomes" id="UP000664859">
    <property type="component" value="Unassembled WGS sequence"/>
</dbReference>
<feature type="compositionally biased region" description="Low complexity" evidence="1">
    <location>
        <begin position="559"/>
        <end position="582"/>
    </location>
</feature>
<sequence length="935" mass="99979">MTHSLLRGKVRAATSGDAAVMAVTVRAGTSGDAAATAVTGAAADSPGLTNDSVASTRVQPIDVRCHKDVVLMYDGADALAHVKEDVVPLENSSLSVVVEEGVVLMCDGADALAHVEEDVLLMCDGTAALAHVGSVQQGELRCDSMGLSASMMSLKFQFKGILYYAARTHYQMFPDQGGRHAWMGELVGQVGFVNIVWDDACSPSVFQLDVHLEDGADNTRRVITSVPCSPSTATSKQCTWLATVETDLREEYHEEDRRMWEKLAAAEAPNPDRDAFDKDLALLQQMLTGDSAATEVFARSGGRRLHEEGAVLMPSGRRLDDGSVVRVLWLYTNRVRDRWTDATITSKIVSGVVSANQALINSNAGFQLEAAAIINIDYDDVSHVQSLSDLSYSAIPGDLNYSAIPGVTFLRDFYRADLVQMIIEAPEYCGYGNLLSSASSSFASYGYSVVYSDCIASYSHIHEIGHNMGCQHNVENSGQTTVWPYGDGYRYCNDGVTQAPYFRTIMSYACTGATRVPYFSSPNIYYQGVATGTAATADNLRVLLQTKYTVANFRQGGSTPTAAPTAPPATLTPATTITPSPVATVVPTPTPTAKPTAAPAPLVSMAIRLSGYDYSRGQTSREGIDYHDSDAKNKGSSDFRIDQGVDCAPGVVSYTTPGEWLQYTRSFVGGLYDVVLEASSAQWGGTVELQFRKASGELAPGTLGSTVELQFRKASGEVAPGTRTTSMFFPKTGNFSTFAEYSLATQVVVPSGTYRMRIIWVTGGLNARTLTLEPSTVVSGDGGGSGILIPTRSFFAGAAVVSPAADARGLTLENDGHVSWISSGDSIVLSLNVTHTGDYNVAYSLTGLAPALTPLRMFLLKGRTECLADGGNLAPDGGIIYADSFTTGGWSNYLLFHGSPVTLEQGDLQEYTLCFEKADWVYLGALCIATYCPWE</sequence>
<evidence type="ECO:0000313" key="3">
    <source>
        <dbReference type="Proteomes" id="UP000664859"/>
    </source>
</evidence>
<evidence type="ECO:0000256" key="1">
    <source>
        <dbReference type="SAM" id="MobiDB-lite"/>
    </source>
</evidence>
<keyword evidence="3" id="KW-1185">Reference proteome</keyword>
<dbReference type="EMBL" id="JAFCMP010000544">
    <property type="protein sequence ID" value="KAG5175903.1"/>
    <property type="molecule type" value="Genomic_DNA"/>
</dbReference>
<dbReference type="Pfam" id="PF13688">
    <property type="entry name" value="Reprolysin_5"/>
    <property type="match status" value="1"/>
</dbReference>
<accession>A0A835YK21</accession>